<reference evidence="6 7" key="1">
    <citation type="submission" date="2019-09" db="EMBL/GenBank/DDBJ databases">
        <title>A chromosome-level genome assembly of the Chinese tupelo Nyssa sinensis.</title>
        <authorList>
            <person name="Yang X."/>
            <person name="Kang M."/>
            <person name="Yang Y."/>
            <person name="Xiong H."/>
            <person name="Wang M."/>
            <person name="Zhang Z."/>
            <person name="Wang Z."/>
            <person name="Wu H."/>
            <person name="Ma T."/>
            <person name="Liu J."/>
            <person name="Xi Z."/>
        </authorList>
    </citation>
    <scope>NUCLEOTIDE SEQUENCE [LARGE SCALE GENOMIC DNA]</scope>
    <source>
        <strain evidence="6">J267</strain>
        <tissue evidence="6">Leaf</tissue>
    </source>
</reference>
<dbReference type="PANTHER" id="PTHR31225">
    <property type="entry name" value="OS04G0344100 PROTEIN-RELATED"/>
    <property type="match status" value="1"/>
</dbReference>
<evidence type="ECO:0000259" key="5">
    <source>
        <dbReference type="Pfam" id="PF03936"/>
    </source>
</evidence>
<dbReference type="SUPFAM" id="SSF48576">
    <property type="entry name" value="Terpenoid synthases"/>
    <property type="match status" value="1"/>
</dbReference>
<name>A0A5J5A7N5_9ASTE</name>
<dbReference type="InterPro" id="IPR008949">
    <property type="entry name" value="Isoprenoid_synthase_dom_sf"/>
</dbReference>
<dbReference type="SFLD" id="SFLDS00005">
    <property type="entry name" value="Isoprenoid_Synthase_Type_I"/>
    <property type="match status" value="1"/>
</dbReference>
<accession>A0A5J5A7N5</accession>
<evidence type="ECO:0000256" key="1">
    <source>
        <dbReference type="ARBA" id="ARBA00001946"/>
    </source>
</evidence>
<dbReference type="InterPro" id="IPR005630">
    <property type="entry name" value="Terpene_synthase_metal-bd"/>
</dbReference>
<dbReference type="GO" id="GO:0016114">
    <property type="term" value="P:terpenoid biosynthetic process"/>
    <property type="evidence" value="ECO:0007669"/>
    <property type="project" value="InterPro"/>
</dbReference>
<dbReference type="SUPFAM" id="SSF48239">
    <property type="entry name" value="Terpenoid cyclases/Protein prenyltransferases"/>
    <property type="match status" value="1"/>
</dbReference>
<gene>
    <name evidence="6" type="ORF">F0562_008858</name>
</gene>
<evidence type="ECO:0000256" key="3">
    <source>
        <dbReference type="ARBA" id="ARBA00023239"/>
    </source>
</evidence>
<dbReference type="AlphaFoldDB" id="A0A5J5A7N5"/>
<dbReference type="GO" id="GO:0000287">
    <property type="term" value="F:magnesium ion binding"/>
    <property type="evidence" value="ECO:0007669"/>
    <property type="project" value="InterPro"/>
</dbReference>
<dbReference type="InterPro" id="IPR050148">
    <property type="entry name" value="Terpene_synthase-like"/>
</dbReference>
<dbReference type="Gene3D" id="1.50.10.130">
    <property type="entry name" value="Terpene synthase, N-terminal domain"/>
    <property type="match status" value="1"/>
</dbReference>
<dbReference type="Proteomes" id="UP000325577">
    <property type="component" value="Linkage Group LG3"/>
</dbReference>
<organism evidence="6 7">
    <name type="scientific">Nyssa sinensis</name>
    <dbReference type="NCBI Taxonomy" id="561372"/>
    <lineage>
        <taxon>Eukaryota</taxon>
        <taxon>Viridiplantae</taxon>
        <taxon>Streptophyta</taxon>
        <taxon>Embryophyta</taxon>
        <taxon>Tracheophyta</taxon>
        <taxon>Spermatophyta</taxon>
        <taxon>Magnoliopsida</taxon>
        <taxon>eudicotyledons</taxon>
        <taxon>Gunneridae</taxon>
        <taxon>Pentapetalae</taxon>
        <taxon>asterids</taxon>
        <taxon>Cornales</taxon>
        <taxon>Nyssaceae</taxon>
        <taxon>Nyssa</taxon>
    </lineage>
</organism>
<keyword evidence="3" id="KW-0456">Lyase</keyword>
<dbReference type="InterPro" id="IPR034741">
    <property type="entry name" value="Terpene_cyclase-like_1_C"/>
</dbReference>
<proteinExistence type="predicted"/>
<dbReference type="InterPro" id="IPR001906">
    <property type="entry name" value="Terpene_synth_N"/>
</dbReference>
<dbReference type="Gene3D" id="1.10.600.10">
    <property type="entry name" value="Farnesyl Diphosphate Synthase"/>
    <property type="match status" value="1"/>
</dbReference>
<dbReference type="Pfam" id="PF01397">
    <property type="entry name" value="Terpene_synth"/>
    <property type="match status" value="1"/>
</dbReference>
<dbReference type="OrthoDB" id="1877784at2759"/>
<evidence type="ECO:0000313" key="6">
    <source>
        <dbReference type="EMBL" id="KAA8526913.1"/>
    </source>
</evidence>
<comment type="cofactor">
    <cofactor evidence="1">
        <name>Mg(2+)</name>
        <dbReference type="ChEBI" id="CHEBI:18420"/>
    </cofactor>
</comment>
<keyword evidence="7" id="KW-1185">Reference proteome</keyword>
<dbReference type="GO" id="GO:0010333">
    <property type="term" value="F:terpene synthase activity"/>
    <property type="evidence" value="ECO:0007669"/>
    <property type="project" value="InterPro"/>
</dbReference>
<evidence type="ECO:0000256" key="2">
    <source>
        <dbReference type="ARBA" id="ARBA00022723"/>
    </source>
</evidence>
<evidence type="ECO:0000313" key="7">
    <source>
        <dbReference type="Proteomes" id="UP000325577"/>
    </source>
</evidence>
<dbReference type="InterPro" id="IPR036965">
    <property type="entry name" value="Terpene_synth_N_sf"/>
</dbReference>
<protein>
    <recommendedName>
        <fullName evidence="8">Terpene synthase metal-binding domain-containing protein</fullName>
    </recommendedName>
</protein>
<sequence>MLGLYEAAHLMKHGEYILDEALSFTTTHLVTAATHLSNHLAPQVTYALKQPIRKGLPRLEARRYISIYQEDDSHSEALLKFAKLDFNVVQSIHKEELGDISRWWKDLDFATKLPFVRDRVVEDYFWILGVYYEPQYFLARWILTKVIAMTSVIDDIYDSYGTLEELELFTYAIERCDVSCIDQLPDYMKLCYEALLNVYEEFGEEMAKQGNSYRVHYAKEAMKQLVRAYFVEAKWFQEGKTPTMEEYMCNALLTSGYYMLTTTSVGL</sequence>
<dbReference type="SFLD" id="SFLDG01019">
    <property type="entry name" value="Terpene_Cyclase_Like_1_C_Termi"/>
    <property type="match status" value="1"/>
</dbReference>
<feature type="domain" description="Terpene synthase N-terminal" evidence="4">
    <location>
        <begin position="1"/>
        <end position="48"/>
    </location>
</feature>
<keyword evidence="2" id="KW-0479">Metal-binding</keyword>
<dbReference type="InterPro" id="IPR008930">
    <property type="entry name" value="Terpenoid_cyclase/PrenylTrfase"/>
</dbReference>
<feature type="domain" description="Terpene synthase metal-binding" evidence="5">
    <location>
        <begin position="105"/>
        <end position="265"/>
    </location>
</feature>
<dbReference type="Pfam" id="PF03936">
    <property type="entry name" value="Terpene_synth_C"/>
    <property type="match status" value="1"/>
</dbReference>
<evidence type="ECO:0000259" key="4">
    <source>
        <dbReference type="Pfam" id="PF01397"/>
    </source>
</evidence>
<evidence type="ECO:0008006" key="8">
    <source>
        <dbReference type="Google" id="ProtNLM"/>
    </source>
</evidence>
<dbReference type="PANTHER" id="PTHR31225:SF221">
    <property type="entry name" value="(-)-GERMACRENE D SYNTHASE"/>
    <property type="match status" value="1"/>
</dbReference>
<dbReference type="EMBL" id="CM018046">
    <property type="protein sequence ID" value="KAA8526913.1"/>
    <property type="molecule type" value="Genomic_DNA"/>
</dbReference>